<name>A0A139SXW8_9GAMM</name>
<keyword evidence="3 6" id="KW-0812">Transmembrane</keyword>
<comment type="similarity">
    <text evidence="2 6">Belongs to the SURF1 family.</text>
</comment>
<keyword evidence="6" id="KW-1003">Cell membrane</keyword>
<accession>A0A139SXW8</accession>
<evidence type="ECO:0000256" key="5">
    <source>
        <dbReference type="ARBA" id="ARBA00023136"/>
    </source>
</evidence>
<evidence type="ECO:0000256" key="1">
    <source>
        <dbReference type="ARBA" id="ARBA00004370"/>
    </source>
</evidence>
<proteinExistence type="inferred from homology"/>
<keyword evidence="5 6" id="KW-0472">Membrane</keyword>
<dbReference type="AlphaFoldDB" id="A0A139SXW8"/>
<dbReference type="GO" id="GO:0005886">
    <property type="term" value="C:plasma membrane"/>
    <property type="evidence" value="ECO:0007669"/>
    <property type="project" value="UniProtKB-SubCell"/>
</dbReference>
<comment type="caution">
    <text evidence="7">The sequence shown here is derived from an EMBL/GenBank/DDBJ whole genome shotgun (WGS) entry which is preliminary data.</text>
</comment>
<keyword evidence="8" id="KW-1185">Reference proteome</keyword>
<comment type="subcellular location">
    <subcellularLocation>
        <location evidence="6">Cell membrane</location>
        <topology evidence="6">Multi-pass membrane protein</topology>
    </subcellularLocation>
    <subcellularLocation>
        <location evidence="1">Membrane</location>
    </subcellularLocation>
</comment>
<dbReference type="PANTHER" id="PTHR23427">
    <property type="entry name" value="SURFEIT LOCUS PROTEIN"/>
    <property type="match status" value="1"/>
</dbReference>
<dbReference type="EMBL" id="LSZO01000018">
    <property type="protein sequence ID" value="KXU39261.1"/>
    <property type="molecule type" value="Genomic_DNA"/>
</dbReference>
<keyword evidence="4 6" id="KW-1133">Transmembrane helix</keyword>
<dbReference type="RefSeq" id="WP_068386872.1">
    <property type="nucleotide sequence ID" value="NZ_LSZO01000018.1"/>
</dbReference>
<evidence type="ECO:0000256" key="6">
    <source>
        <dbReference type="RuleBase" id="RU363076"/>
    </source>
</evidence>
<dbReference type="OrthoDB" id="9789940at2"/>
<evidence type="ECO:0000313" key="7">
    <source>
        <dbReference type="EMBL" id="KXU39261.1"/>
    </source>
</evidence>
<dbReference type="InterPro" id="IPR002994">
    <property type="entry name" value="Surf1/Shy1"/>
</dbReference>
<reference evidence="7 8" key="1">
    <citation type="submission" date="2016-02" db="EMBL/GenBank/DDBJ databases">
        <authorList>
            <person name="Wen L."/>
            <person name="He K."/>
            <person name="Yang H."/>
        </authorList>
    </citation>
    <scope>NUCLEOTIDE SEQUENCE [LARGE SCALE GENOMIC DNA]</scope>
    <source>
        <strain evidence="7 8">CV58</strain>
    </source>
</reference>
<evidence type="ECO:0000256" key="2">
    <source>
        <dbReference type="ARBA" id="ARBA00007165"/>
    </source>
</evidence>
<protein>
    <recommendedName>
        <fullName evidence="6">SURF1-like protein</fullName>
    </recommendedName>
</protein>
<sequence length="243" mass="27900">MQLLSIVRHFRPGLLPTLAVALLLPLLLTLGFWQLSRAEEKRLLLAEYEAIRQAPPITASELFAQAAPKEGQAVLLRGQFDDKRSLLLDNRTRAGRVGLELLQPFQDKDSRLWLLVNRGWLPWPDRRKPPVFTTPVGEQQLIARVYLPKKSWFQRANTRSDEWPQLIIEVEPQNLWQALERDGLPWQLRLQDGAAAYVTDWQVINMPPAKHTGYAVQWFALAATLVGLYLYLGRHNAEKNRTA</sequence>
<comment type="caution">
    <text evidence="6">Lacks conserved residue(s) required for the propagation of feature annotation.</text>
</comment>
<dbReference type="Proteomes" id="UP000072660">
    <property type="component" value="Unassembled WGS sequence"/>
</dbReference>
<dbReference type="PANTHER" id="PTHR23427:SF2">
    <property type="entry name" value="SURFEIT LOCUS PROTEIN 1"/>
    <property type="match status" value="1"/>
</dbReference>
<dbReference type="Pfam" id="PF02104">
    <property type="entry name" value="SURF1"/>
    <property type="match status" value="1"/>
</dbReference>
<gene>
    <name evidence="7" type="ORF">AXE65_09295</name>
</gene>
<dbReference type="InterPro" id="IPR045214">
    <property type="entry name" value="Surf1/Surf4"/>
</dbReference>
<evidence type="ECO:0000313" key="8">
    <source>
        <dbReference type="Proteomes" id="UP000072660"/>
    </source>
</evidence>
<evidence type="ECO:0000256" key="4">
    <source>
        <dbReference type="ARBA" id="ARBA00022989"/>
    </source>
</evidence>
<organism evidence="7 8">
    <name type="scientific">Ventosimonas gracilis</name>
    <dbReference type="NCBI Taxonomy" id="1680762"/>
    <lineage>
        <taxon>Bacteria</taxon>
        <taxon>Pseudomonadati</taxon>
        <taxon>Pseudomonadota</taxon>
        <taxon>Gammaproteobacteria</taxon>
        <taxon>Pseudomonadales</taxon>
        <taxon>Ventosimonadaceae</taxon>
        <taxon>Ventosimonas</taxon>
    </lineage>
</organism>
<dbReference type="PROSITE" id="PS50895">
    <property type="entry name" value="SURF1"/>
    <property type="match status" value="1"/>
</dbReference>
<feature type="transmembrane region" description="Helical" evidence="6">
    <location>
        <begin position="214"/>
        <end position="232"/>
    </location>
</feature>
<dbReference type="CDD" id="cd06662">
    <property type="entry name" value="SURF1"/>
    <property type="match status" value="1"/>
</dbReference>
<evidence type="ECO:0000256" key="3">
    <source>
        <dbReference type="ARBA" id="ARBA00022692"/>
    </source>
</evidence>